<feature type="transmembrane region" description="Helical" evidence="1">
    <location>
        <begin position="99"/>
        <end position="120"/>
    </location>
</feature>
<dbReference type="AlphaFoldDB" id="A0A1F5T7V1"/>
<evidence type="ECO:0000313" key="2">
    <source>
        <dbReference type="EMBL" id="OGF35025.1"/>
    </source>
</evidence>
<keyword evidence="1" id="KW-1133">Transmembrane helix</keyword>
<name>A0A1F5T7V1_9BACT</name>
<feature type="transmembrane region" description="Helical" evidence="1">
    <location>
        <begin position="38"/>
        <end position="61"/>
    </location>
</feature>
<dbReference type="Proteomes" id="UP000178656">
    <property type="component" value="Unassembled WGS sequence"/>
</dbReference>
<comment type="caution">
    <text evidence="2">The sequence shown here is derived from an EMBL/GenBank/DDBJ whole genome shotgun (WGS) entry which is preliminary data.</text>
</comment>
<sequence>MEKVLDRVTHLQILLISVIIMLSEWAVVLLANGSKIDLVVGLVGGVFLGVIFNATVAWSIYIANGPSYAELLARIEQGEELSLAERLLLGIRFVPWGEVLGYSIFGIGSGIILWILNFAITMEAITGTWKTCIGGKGGISSREAGLNFLIYWLFAQTLLLVLFKRCWKKFELRFLDDSVAREKGVAVTERGVESTEQKTAAEKSISLRTFKVISPEGELKEMTIGPFVRDEKLAKKLAAHLEQKAVKLGDGCYVSEGNRLSRDALLAKIKEVAPDAVIAAKS</sequence>
<feature type="transmembrane region" description="Helical" evidence="1">
    <location>
        <begin position="12"/>
        <end position="31"/>
    </location>
</feature>
<organism evidence="2 3">
    <name type="scientific">Candidatus Falkowbacteria bacterium RIFOXYC2_FULL_48_21</name>
    <dbReference type="NCBI Taxonomy" id="1798005"/>
    <lineage>
        <taxon>Bacteria</taxon>
        <taxon>Candidatus Falkowiibacteriota</taxon>
    </lineage>
</organism>
<evidence type="ECO:0000256" key="1">
    <source>
        <dbReference type="SAM" id="Phobius"/>
    </source>
</evidence>
<keyword evidence="1" id="KW-0472">Membrane</keyword>
<accession>A0A1F5T7V1</accession>
<proteinExistence type="predicted"/>
<protein>
    <submittedName>
        <fullName evidence="2">Uncharacterized protein</fullName>
    </submittedName>
</protein>
<feature type="transmembrane region" description="Helical" evidence="1">
    <location>
        <begin position="144"/>
        <end position="163"/>
    </location>
</feature>
<dbReference type="EMBL" id="MFGM01000064">
    <property type="protein sequence ID" value="OGF35025.1"/>
    <property type="molecule type" value="Genomic_DNA"/>
</dbReference>
<gene>
    <name evidence="2" type="ORF">A2482_03855</name>
</gene>
<reference evidence="2 3" key="1">
    <citation type="journal article" date="2016" name="Nat. Commun.">
        <title>Thousands of microbial genomes shed light on interconnected biogeochemical processes in an aquifer system.</title>
        <authorList>
            <person name="Anantharaman K."/>
            <person name="Brown C.T."/>
            <person name="Hug L.A."/>
            <person name="Sharon I."/>
            <person name="Castelle C.J."/>
            <person name="Probst A.J."/>
            <person name="Thomas B.C."/>
            <person name="Singh A."/>
            <person name="Wilkins M.J."/>
            <person name="Karaoz U."/>
            <person name="Brodie E.L."/>
            <person name="Williams K.H."/>
            <person name="Hubbard S.S."/>
            <person name="Banfield J.F."/>
        </authorList>
    </citation>
    <scope>NUCLEOTIDE SEQUENCE [LARGE SCALE GENOMIC DNA]</scope>
</reference>
<evidence type="ECO:0000313" key="3">
    <source>
        <dbReference type="Proteomes" id="UP000178656"/>
    </source>
</evidence>
<keyword evidence="1" id="KW-0812">Transmembrane</keyword>